<dbReference type="GO" id="GO:0016491">
    <property type="term" value="F:oxidoreductase activity"/>
    <property type="evidence" value="ECO:0007669"/>
    <property type="project" value="UniProtKB-KW"/>
</dbReference>
<evidence type="ECO:0000259" key="8">
    <source>
        <dbReference type="Pfam" id="PF13183"/>
    </source>
</evidence>
<dbReference type="Pfam" id="PF13183">
    <property type="entry name" value="Fer4_8"/>
    <property type="match status" value="1"/>
</dbReference>
<dbReference type="Gene3D" id="1.10.1060.10">
    <property type="entry name" value="Alpha-helical ferredoxin"/>
    <property type="match status" value="1"/>
</dbReference>
<gene>
    <name evidence="10" type="ORF">DSO09_03755</name>
    <name evidence="9" type="ORF">EF809_02525</name>
</gene>
<protein>
    <submittedName>
        <fullName evidence="9">(Fe-S)-binding protein</fullName>
    </submittedName>
</protein>
<keyword evidence="4" id="KW-0560">Oxidoreductase</keyword>
<dbReference type="EMBL" id="RXIH01000022">
    <property type="protein sequence ID" value="RZN56514.1"/>
    <property type="molecule type" value="Genomic_DNA"/>
</dbReference>
<dbReference type="InterPro" id="IPR009051">
    <property type="entry name" value="Helical_ferredxn"/>
</dbReference>
<feature type="domain" description="Cysteine-rich" evidence="7">
    <location>
        <begin position="132"/>
        <end position="215"/>
    </location>
</feature>
<keyword evidence="5" id="KW-0408">Iron</keyword>
<dbReference type="AlphaFoldDB" id="A0A520KFY8"/>
<feature type="domain" description="Cysteine-rich" evidence="7">
    <location>
        <begin position="255"/>
        <end position="337"/>
    </location>
</feature>
<dbReference type="SUPFAM" id="SSF46548">
    <property type="entry name" value="alpha-helical ferredoxin"/>
    <property type="match status" value="1"/>
</dbReference>
<dbReference type="PANTHER" id="PTHR43255">
    <property type="entry name" value="IRON-SULFUR-BINDING OXIDOREDUCTASE FADF-RELATED-RELATED"/>
    <property type="match status" value="1"/>
</dbReference>
<dbReference type="PANTHER" id="PTHR43255:SF1">
    <property type="entry name" value="IRON-SULFUR-BINDING OXIDOREDUCTASE FADF-RELATED"/>
    <property type="match status" value="1"/>
</dbReference>
<evidence type="ECO:0000259" key="7">
    <source>
        <dbReference type="Pfam" id="PF02754"/>
    </source>
</evidence>
<dbReference type="GO" id="GO:0046872">
    <property type="term" value="F:metal ion binding"/>
    <property type="evidence" value="ECO:0007669"/>
    <property type="project" value="UniProtKB-KW"/>
</dbReference>
<dbReference type="GO" id="GO:0005886">
    <property type="term" value="C:plasma membrane"/>
    <property type="evidence" value="ECO:0007669"/>
    <property type="project" value="TreeGrafter"/>
</dbReference>
<evidence type="ECO:0000313" key="9">
    <source>
        <dbReference type="EMBL" id="RZN56514.1"/>
    </source>
</evidence>
<reference evidence="9 11" key="2">
    <citation type="journal article" date="2019" name="Nat. Microbiol.">
        <title>Wide diversity of methane and short-chain alkane metabolisms in uncultured archaea.</title>
        <authorList>
            <person name="Borrel G."/>
            <person name="Adam P.S."/>
            <person name="McKay L.J."/>
            <person name="Chen L.X."/>
            <person name="Sierra-Garcia I.N."/>
            <person name="Sieber C.M."/>
            <person name="Letourneur Q."/>
            <person name="Ghozlane A."/>
            <person name="Andersen G.L."/>
            <person name="Li W.J."/>
            <person name="Hallam S.J."/>
            <person name="Muyzer G."/>
            <person name="de Oliveira V.M."/>
            <person name="Inskeep W.P."/>
            <person name="Banfield J.F."/>
            <person name="Gribaldo S."/>
        </authorList>
    </citation>
    <scope>NUCLEOTIDE SEQUENCE [LARGE SCALE GENOMIC DNA]</scope>
    <source>
        <strain evidence="9">Verst-YHS</strain>
    </source>
</reference>
<dbReference type="GO" id="GO:0051539">
    <property type="term" value="F:4 iron, 4 sulfur cluster binding"/>
    <property type="evidence" value="ECO:0007669"/>
    <property type="project" value="UniProtKB-KW"/>
</dbReference>
<name>A0A520KFY8_9CREN</name>
<keyword evidence="2" id="KW-0004">4Fe-4S</keyword>
<evidence type="ECO:0000256" key="6">
    <source>
        <dbReference type="ARBA" id="ARBA00023014"/>
    </source>
</evidence>
<comment type="caution">
    <text evidence="9">The sequence shown here is derived from an EMBL/GenBank/DDBJ whole genome shotgun (WGS) entry which is preliminary data.</text>
</comment>
<evidence type="ECO:0000256" key="5">
    <source>
        <dbReference type="ARBA" id="ARBA00023004"/>
    </source>
</evidence>
<evidence type="ECO:0000313" key="11">
    <source>
        <dbReference type="Proteomes" id="UP000316080"/>
    </source>
</evidence>
<proteinExistence type="inferred from homology"/>
<dbReference type="InterPro" id="IPR017896">
    <property type="entry name" value="4Fe4S_Fe-S-bd"/>
</dbReference>
<evidence type="ECO:0000256" key="2">
    <source>
        <dbReference type="ARBA" id="ARBA00022485"/>
    </source>
</evidence>
<accession>A0A520KFY8</accession>
<dbReference type="Pfam" id="PF02754">
    <property type="entry name" value="CCG"/>
    <property type="match status" value="2"/>
</dbReference>
<dbReference type="PROSITE" id="PS00198">
    <property type="entry name" value="4FE4S_FER_1"/>
    <property type="match status" value="2"/>
</dbReference>
<evidence type="ECO:0000256" key="1">
    <source>
        <dbReference type="ARBA" id="ARBA00007097"/>
    </source>
</evidence>
<keyword evidence="6" id="KW-0411">Iron-sulfur</keyword>
<feature type="domain" description="4Fe-4S ferredoxin-type" evidence="8">
    <location>
        <begin position="7"/>
        <end position="72"/>
    </location>
</feature>
<organism evidence="9 11">
    <name type="scientific">Thermoproteota archaeon</name>
    <dbReference type="NCBI Taxonomy" id="2056631"/>
    <lineage>
        <taxon>Archaea</taxon>
        <taxon>Thermoproteota</taxon>
    </lineage>
</organism>
<dbReference type="Proteomes" id="UP000317265">
    <property type="component" value="Unassembled WGS sequence"/>
</dbReference>
<keyword evidence="3" id="KW-0479">Metal-binding</keyword>
<dbReference type="EMBL" id="QNVI01000044">
    <property type="protein sequence ID" value="TDA38688.1"/>
    <property type="molecule type" value="Genomic_DNA"/>
</dbReference>
<dbReference type="Proteomes" id="UP000316080">
    <property type="component" value="Unassembled WGS sequence"/>
</dbReference>
<sequence length="358" mass="40998">MSEIAFQCNLCGICSEVCPFFIATGNIKYGAMEKIKAAQKLFKNEELNEEELKTIFLCTRCDQCHKYCPLEIPISTVIQEARAKLRKMKKVPEKYNTIAQAIINLGSPMGAPREKWLEYIPKEFKPKEKAKYVYFPGCWSAIRYPETAMASIKLLMKMGIDFTTLNGKEWCCGLFLIDTGLLEEAEKLAEKNTLAFESIGAEYIISECPSCHDVLKNVYPKLFREPSYEVIHISQIINENLDKLNIKKINKRIIYKDPCPLVRRNNVIEEPRNIIRRIAELIEYDKKEWDALCCGAPAGVKPLYPEIANKLAEMLINEAKMKKSEIAVGCVFCMHHMIGVSREPRILTLSQLLLENLQ</sequence>
<comment type="similarity">
    <text evidence="1">Belongs to the HdrC family.</text>
</comment>
<dbReference type="InterPro" id="IPR017900">
    <property type="entry name" value="4Fe4S_Fe_S_CS"/>
</dbReference>
<evidence type="ECO:0000313" key="12">
    <source>
        <dbReference type="Proteomes" id="UP000317265"/>
    </source>
</evidence>
<dbReference type="InterPro" id="IPR051460">
    <property type="entry name" value="HdrC_iron-sulfur_subunit"/>
</dbReference>
<evidence type="ECO:0000256" key="4">
    <source>
        <dbReference type="ARBA" id="ARBA00023002"/>
    </source>
</evidence>
<reference evidence="10 12" key="1">
    <citation type="journal article" date="2019" name="Nat. Microbiol.">
        <title>Expanding anaerobic alkane metabolism in the domain of Archaea.</title>
        <authorList>
            <person name="Wang Y."/>
            <person name="Wegener G."/>
            <person name="Hou J."/>
            <person name="Wang F."/>
            <person name="Xiao X."/>
        </authorList>
    </citation>
    <scope>NUCLEOTIDE SEQUENCE [LARGE SCALE GENOMIC DNA]</scope>
    <source>
        <strain evidence="10">WYZ-LMO11</strain>
    </source>
</reference>
<evidence type="ECO:0000313" key="10">
    <source>
        <dbReference type="EMBL" id="TDA38688.1"/>
    </source>
</evidence>
<evidence type="ECO:0000256" key="3">
    <source>
        <dbReference type="ARBA" id="ARBA00022723"/>
    </source>
</evidence>
<dbReference type="InterPro" id="IPR004017">
    <property type="entry name" value="Cys_rich_dom"/>
</dbReference>